<dbReference type="Pfam" id="PF13191">
    <property type="entry name" value="AAA_16"/>
    <property type="match status" value="1"/>
</dbReference>
<keyword evidence="2" id="KW-0067">ATP-binding</keyword>
<dbReference type="RefSeq" id="WP_318599824.1">
    <property type="nucleotide sequence ID" value="NZ_JAWSTH010000084.1"/>
</dbReference>
<evidence type="ECO:0000313" key="5">
    <source>
        <dbReference type="EMBL" id="MDW5597361.1"/>
    </source>
</evidence>
<dbReference type="InterPro" id="IPR036388">
    <property type="entry name" value="WH-like_DNA-bd_sf"/>
</dbReference>
<dbReference type="InterPro" id="IPR011990">
    <property type="entry name" value="TPR-like_helical_dom_sf"/>
</dbReference>
<dbReference type="Gene3D" id="1.25.40.10">
    <property type="entry name" value="Tetratricopeptide repeat domain"/>
    <property type="match status" value="1"/>
</dbReference>
<keyword evidence="1" id="KW-0547">Nucleotide-binding</keyword>
<sequence>MTKGTESVLERDRELADIGEAIAAARAGRGRLLLVEGAAGSGKSTLVRAARERAAQEGLRVLRAIAGEFEREYPFGCVRQLFEPFLHGLPGPERARLLTGAAAPAEWIVAPAADGPNAERAAAGFAALNAIYWLTSNVAAAGPLLIAVDDVHWADDASIHALGHLGRRIEDLPIVLVIALRPEEPGAPAALIDDLRAVAGDARVVPRPLSEAAVTALVRTHVPAATDAACAACHVESAGNPLYLRELLRTLDGDGALGADVVAAASVPTLAARVGRRVEKVGPRAPALAHAMAVLGDGGALPLAARLAGVELASATRIARRLREIEVLATEDPFAFVHPLVRRSVYDGLALAERDAAHTAAARVLEAAGAPAEAVAAHLAATRPTGSDAVAAALLTAAETSSSRAAPEAAIRLLRRALEEEAAQPPRPLLLHRLGLAEMAIRDPQCVEHLSQAVALADEPRLRIAATAALAELLATSGQWEQARALIAGALDVLDDPELLVEIEALRLAVAANDPHLVGDFERERAHFERLAEGPSWAAQAMTALLAAQAAQRCEDAARARALAERALARGVLTNGRPAGGWAGAQLFMALAYSESYDRALEVAALIEREGRRSGELLGLLGGPAFRGHVVGLRGDLAAAEADLRTLLDVMGQANVAMWIANVFYVFLDVLVERPGVDDVAAIAETLALDPTFLGTSTGGLLLAGRGRLRLERGERAAALADLEAAGQVLTPLRFGPSQMAWRSDLALALPPERRDESLRLVEEEVALARRLGLPRTLGVALRGAALVEGGARGIELLRESVAALERSEARLEHARALVELGAALRRTRQRVQAREQLAAGIELAHRCGAQRLVVRAREELLAAGGRPRRIARTGAEALTVSELRVTRLAAAGQTNVEIAQELYVSVKTVETHLSHAYGKLGLAGQGARGGLAAALGGDTETPGSPTDAPSAARGEDARR</sequence>
<dbReference type="PANTHER" id="PTHR16305:SF35">
    <property type="entry name" value="TRANSCRIPTIONAL ACTIVATOR DOMAIN"/>
    <property type="match status" value="1"/>
</dbReference>
<dbReference type="PRINTS" id="PR00038">
    <property type="entry name" value="HTHLUXR"/>
</dbReference>
<dbReference type="SUPFAM" id="SSF46894">
    <property type="entry name" value="C-terminal effector domain of the bipartite response regulators"/>
    <property type="match status" value="1"/>
</dbReference>
<evidence type="ECO:0000256" key="2">
    <source>
        <dbReference type="ARBA" id="ARBA00022840"/>
    </source>
</evidence>
<dbReference type="EMBL" id="JAWSTH010000084">
    <property type="protein sequence ID" value="MDW5597361.1"/>
    <property type="molecule type" value="Genomic_DNA"/>
</dbReference>
<keyword evidence="6" id="KW-1185">Reference proteome</keyword>
<proteinExistence type="predicted"/>
<name>A0ABU4HVK3_9ACTN</name>
<evidence type="ECO:0000256" key="3">
    <source>
        <dbReference type="SAM" id="MobiDB-lite"/>
    </source>
</evidence>
<evidence type="ECO:0000259" key="4">
    <source>
        <dbReference type="PROSITE" id="PS50043"/>
    </source>
</evidence>
<dbReference type="PROSITE" id="PS50043">
    <property type="entry name" value="HTH_LUXR_2"/>
    <property type="match status" value="1"/>
</dbReference>
<dbReference type="InterPro" id="IPR041664">
    <property type="entry name" value="AAA_16"/>
</dbReference>
<comment type="caution">
    <text evidence="5">The sequence shown here is derived from an EMBL/GenBank/DDBJ whole genome shotgun (WGS) entry which is preliminary data.</text>
</comment>
<organism evidence="5 6">
    <name type="scientific">Conexibacter stalactiti</name>
    <dbReference type="NCBI Taxonomy" id="1940611"/>
    <lineage>
        <taxon>Bacteria</taxon>
        <taxon>Bacillati</taxon>
        <taxon>Actinomycetota</taxon>
        <taxon>Thermoleophilia</taxon>
        <taxon>Solirubrobacterales</taxon>
        <taxon>Conexibacteraceae</taxon>
        <taxon>Conexibacter</taxon>
    </lineage>
</organism>
<evidence type="ECO:0000313" key="6">
    <source>
        <dbReference type="Proteomes" id="UP001284601"/>
    </source>
</evidence>
<dbReference type="SMART" id="SM00421">
    <property type="entry name" value="HTH_LUXR"/>
    <property type="match status" value="1"/>
</dbReference>
<dbReference type="SUPFAM" id="SSF52540">
    <property type="entry name" value="P-loop containing nucleoside triphosphate hydrolases"/>
    <property type="match status" value="1"/>
</dbReference>
<reference evidence="5 6" key="2">
    <citation type="submission" date="2023-10" db="EMBL/GenBank/DDBJ databases">
        <authorList>
            <person name="Han X.F."/>
        </authorList>
    </citation>
    <scope>NUCLEOTIDE SEQUENCE [LARGE SCALE GENOMIC DNA]</scope>
    <source>
        <strain evidence="5 6">KCTC 39840</strain>
    </source>
</reference>
<dbReference type="Proteomes" id="UP001284601">
    <property type="component" value="Unassembled WGS sequence"/>
</dbReference>
<feature type="region of interest" description="Disordered" evidence="3">
    <location>
        <begin position="932"/>
        <end position="960"/>
    </location>
</feature>
<dbReference type="PROSITE" id="PS00622">
    <property type="entry name" value="HTH_LUXR_1"/>
    <property type="match status" value="1"/>
</dbReference>
<evidence type="ECO:0000256" key="1">
    <source>
        <dbReference type="ARBA" id="ARBA00022741"/>
    </source>
</evidence>
<accession>A0ABU4HVK3</accession>
<dbReference type="InterPro" id="IPR016032">
    <property type="entry name" value="Sig_transdc_resp-reg_C-effctor"/>
</dbReference>
<gene>
    <name evidence="5" type="ORF">R7226_23640</name>
</gene>
<dbReference type="Pfam" id="PF00196">
    <property type="entry name" value="GerE"/>
    <property type="match status" value="1"/>
</dbReference>
<dbReference type="InterPro" id="IPR027417">
    <property type="entry name" value="P-loop_NTPase"/>
</dbReference>
<dbReference type="Gene3D" id="1.10.10.10">
    <property type="entry name" value="Winged helix-like DNA-binding domain superfamily/Winged helix DNA-binding domain"/>
    <property type="match status" value="1"/>
</dbReference>
<dbReference type="PANTHER" id="PTHR16305">
    <property type="entry name" value="TESTICULAR SOLUBLE ADENYLYL CYCLASE"/>
    <property type="match status" value="1"/>
</dbReference>
<feature type="domain" description="HTH luxR-type" evidence="4">
    <location>
        <begin position="872"/>
        <end position="937"/>
    </location>
</feature>
<dbReference type="InterPro" id="IPR000792">
    <property type="entry name" value="Tscrpt_reg_LuxR_C"/>
</dbReference>
<dbReference type="CDD" id="cd06170">
    <property type="entry name" value="LuxR_C_like"/>
    <property type="match status" value="1"/>
</dbReference>
<reference evidence="6" key="1">
    <citation type="submission" date="2023-07" db="EMBL/GenBank/DDBJ databases">
        <title>Conexibacter stalactiti sp. nov., isolated from stalactites in a lava cave and emended description of the genus Conexibacter.</title>
        <authorList>
            <person name="Lee S.D."/>
        </authorList>
    </citation>
    <scope>NUCLEOTIDE SEQUENCE [LARGE SCALE GENOMIC DNA]</scope>
    <source>
        <strain evidence="6">KCTC 39840</strain>
    </source>
</reference>
<protein>
    <submittedName>
        <fullName evidence="5">AAA family ATPase</fullName>
    </submittedName>
</protein>